<evidence type="ECO:0000256" key="9">
    <source>
        <dbReference type="ARBA" id="ARBA00022842"/>
    </source>
</evidence>
<dbReference type="Gene3D" id="3.40.50.300">
    <property type="entry name" value="P-loop containing nucleotide triphosphate hydrolases"/>
    <property type="match status" value="1"/>
</dbReference>
<keyword evidence="5" id="KW-0819">tRNA processing</keyword>
<keyword evidence="8" id="KW-0067">ATP-binding</keyword>
<dbReference type="RefSeq" id="WP_197902435.1">
    <property type="nucleotide sequence ID" value="NZ_JACSGR010000002.1"/>
</dbReference>
<organism evidence="11 12">
    <name type="scientific">Eikenella glucosivorans</name>
    <dbReference type="NCBI Taxonomy" id="2766967"/>
    <lineage>
        <taxon>Bacteria</taxon>
        <taxon>Pseudomonadati</taxon>
        <taxon>Pseudomonadota</taxon>
        <taxon>Betaproteobacteria</taxon>
        <taxon>Neisseriales</taxon>
        <taxon>Neisseriaceae</taxon>
        <taxon>Eikenella</taxon>
    </lineage>
</organism>
<dbReference type="Proteomes" id="UP000768471">
    <property type="component" value="Unassembled WGS sequence"/>
</dbReference>
<comment type="caution">
    <text evidence="11">The sequence shown here is derived from an EMBL/GenBank/DDBJ whole genome shotgun (WGS) entry which is preliminary data.</text>
</comment>
<evidence type="ECO:0000256" key="6">
    <source>
        <dbReference type="ARBA" id="ARBA00022723"/>
    </source>
</evidence>
<keyword evidence="12" id="KW-1185">Reference proteome</keyword>
<proteinExistence type="inferred from homology"/>
<evidence type="ECO:0000256" key="3">
    <source>
        <dbReference type="ARBA" id="ARBA00019010"/>
    </source>
</evidence>
<dbReference type="CDD" id="cd02019">
    <property type="entry name" value="NK"/>
    <property type="match status" value="1"/>
</dbReference>
<evidence type="ECO:0000256" key="5">
    <source>
        <dbReference type="ARBA" id="ARBA00022694"/>
    </source>
</evidence>
<dbReference type="InterPro" id="IPR003442">
    <property type="entry name" value="T6A_TsaE"/>
</dbReference>
<comment type="similarity">
    <text evidence="2">Belongs to the TsaE family.</text>
</comment>
<evidence type="ECO:0000313" key="11">
    <source>
        <dbReference type="EMBL" id="MBH5328508.1"/>
    </source>
</evidence>
<keyword evidence="4" id="KW-0963">Cytoplasm</keyword>
<gene>
    <name evidence="11" type="primary">tsaE</name>
    <name evidence="11" type="ORF">H9Q10_02320</name>
</gene>
<dbReference type="EMBL" id="JACSGR010000002">
    <property type="protein sequence ID" value="MBH5328508.1"/>
    <property type="molecule type" value="Genomic_DNA"/>
</dbReference>
<dbReference type="PANTHER" id="PTHR33540">
    <property type="entry name" value="TRNA THREONYLCARBAMOYLADENOSINE BIOSYNTHESIS PROTEIN TSAE"/>
    <property type="match status" value="1"/>
</dbReference>
<evidence type="ECO:0000256" key="8">
    <source>
        <dbReference type="ARBA" id="ARBA00022840"/>
    </source>
</evidence>
<evidence type="ECO:0000256" key="4">
    <source>
        <dbReference type="ARBA" id="ARBA00022490"/>
    </source>
</evidence>
<comment type="subcellular location">
    <subcellularLocation>
        <location evidence="1">Cytoplasm</location>
    </subcellularLocation>
</comment>
<reference evidence="11 12" key="1">
    <citation type="submission" date="2020-09" db="EMBL/GenBank/DDBJ databases">
        <title>Eikenella S3660 sp. nov., isolated from a throat swab.</title>
        <authorList>
            <person name="Buhl M."/>
        </authorList>
    </citation>
    <scope>NUCLEOTIDE SEQUENCE [LARGE SCALE GENOMIC DNA]</scope>
    <source>
        <strain evidence="11 12">S3360</strain>
    </source>
</reference>
<accession>A0ABS0N864</accession>
<sequence>MDNPLTLFLNGESATEALAGRIAPDLAAPLVLWLEGDLGAGKTTLVRAVLRRLGYAGAVKSPTYAIVESYEPGGLAVHHFDLYRFASPEEWEDAGLDDLFAAPAVHFIEWPQRAEGFVPEADLRIALQMQGGGRICTLSAASEKGKQLLALWQNLPAELS</sequence>
<evidence type="ECO:0000256" key="2">
    <source>
        <dbReference type="ARBA" id="ARBA00007599"/>
    </source>
</evidence>
<evidence type="ECO:0000256" key="10">
    <source>
        <dbReference type="ARBA" id="ARBA00032441"/>
    </source>
</evidence>
<name>A0ABS0N864_9NEIS</name>
<keyword evidence="9" id="KW-0460">Magnesium</keyword>
<evidence type="ECO:0000256" key="7">
    <source>
        <dbReference type="ARBA" id="ARBA00022741"/>
    </source>
</evidence>
<dbReference type="SUPFAM" id="SSF52540">
    <property type="entry name" value="P-loop containing nucleoside triphosphate hydrolases"/>
    <property type="match status" value="1"/>
</dbReference>
<protein>
    <recommendedName>
        <fullName evidence="3">tRNA threonylcarbamoyladenosine biosynthesis protein TsaE</fullName>
    </recommendedName>
    <alternativeName>
        <fullName evidence="10">t(6)A37 threonylcarbamoyladenosine biosynthesis protein TsaE</fullName>
    </alternativeName>
</protein>
<keyword evidence="7" id="KW-0547">Nucleotide-binding</keyword>
<dbReference type="InterPro" id="IPR027417">
    <property type="entry name" value="P-loop_NTPase"/>
</dbReference>
<dbReference type="NCBIfam" id="TIGR00150">
    <property type="entry name" value="T6A_YjeE"/>
    <property type="match status" value="1"/>
</dbReference>
<evidence type="ECO:0000313" key="12">
    <source>
        <dbReference type="Proteomes" id="UP000768471"/>
    </source>
</evidence>
<dbReference type="PANTHER" id="PTHR33540:SF2">
    <property type="entry name" value="TRNA THREONYLCARBAMOYLADENOSINE BIOSYNTHESIS PROTEIN TSAE"/>
    <property type="match status" value="1"/>
</dbReference>
<dbReference type="Pfam" id="PF02367">
    <property type="entry name" value="TsaE"/>
    <property type="match status" value="1"/>
</dbReference>
<keyword evidence="6" id="KW-0479">Metal-binding</keyword>
<evidence type="ECO:0000256" key="1">
    <source>
        <dbReference type="ARBA" id="ARBA00004496"/>
    </source>
</evidence>